<dbReference type="Proteomes" id="UP001057580">
    <property type="component" value="Chromosome"/>
</dbReference>
<dbReference type="EMBL" id="CP104003">
    <property type="protein sequence ID" value="UWM52889.1"/>
    <property type="molecule type" value="Genomic_DNA"/>
</dbReference>
<dbReference type="AlphaFoldDB" id="A0A9E7QZG8"/>
<dbReference type="RefSeq" id="WP_260591884.1">
    <property type="nucleotide sequence ID" value="NZ_CP104003.1"/>
</dbReference>
<feature type="region of interest" description="Disordered" evidence="1">
    <location>
        <begin position="1"/>
        <end position="21"/>
    </location>
</feature>
<dbReference type="GeneID" id="74943175"/>
<evidence type="ECO:0000313" key="2">
    <source>
        <dbReference type="EMBL" id="UWM52889.1"/>
    </source>
</evidence>
<sequence length="164" mass="17932">MAADGFFVDDEPYTTPTLGTDEPLDVEATAYFRASAPAVARARQETARARLDALVDANVLHGLTVDRWPNKASVPADGPTPVPVERYEEFRAALGEDGHLDPFFEDRPGIGRSSRVVVLPVITLALRRDGELTGLYPCWKDGHHYSIEEGLAALEEGTDAENLR</sequence>
<name>A0A9E7QZG8_9EURY</name>
<dbReference type="Pfam" id="PF20575">
    <property type="entry name" value="HTH_63"/>
    <property type="match status" value="1"/>
</dbReference>
<organism evidence="2 3">
    <name type="scientific">Salinirubellus salinus</name>
    <dbReference type="NCBI Taxonomy" id="1364945"/>
    <lineage>
        <taxon>Archaea</taxon>
        <taxon>Methanobacteriati</taxon>
        <taxon>Methanobacteriota</taxon>
        <taxon>Stenosarchaea group</taxon>
        <taxon>Halobacteria</taxon>
        <taxon>Halobacteriales</taxon>
        <taxon>Natronomonadaceae</taxon>
        <taxon>Salinirubellus</taxon>
    </lineage>
</organism>
<evidence type="ECO:0000256" key="1">
    <source>
        <dbReference type="SAM" id="MobiDB-lite"/>
    </source>
</evidence>
<gene>
    <name evidence="2" type="ORF">N0B31_12095</name>
</gene>
<accession>A0A9E7QZG8</accession>
<proteinExistence type="predicted"/>
<evidence type="ECO:0000313" key="3">
    <source>
        <dbReference type="Proteomes" id="UP001057580"/>
    </source>
</evidence>
<reference evidence="2" key="1">
    <citation type="submission" date="2022-09" db="EMBL/GenBank/DDBJ databases">
        <title>Diverse halophilic archaea isolated from saline environments.</title>
        <authorList>
            <person name="Cui H.-L."/>
        </authorList>
    </citation>
    <scope>NUCLEOTIDE SEQUENCE</scope>
    <source>
        <strain evidence="2">ZS-35-S2</strain>
    </source>
</reference>
<protein>
    <submittedName>
        <fullName evidence="2">Uncharacterized protein</fullName>
    </submittedName>
</protein>
<dbReference type="KEGG" id="ssai:N0B31_12095"/>
<dbReference type="InterPro" id="IPR046783">
    <property type="entry name" value="HTH_63"/>
</dbReference>
<keyword evidence="3" id="KW-1185">Reference proteome</keyword>